<dbReference type="InterPro" id="IPR036388">
    <property type="entry name" value="WH-like_DNA-bd_sf"/>
</dbReference>
<name>A0ABV7MEM2_9PROT</name>
<accession>A0ABV7MEM2</accession>
<evidence type="ECO:0000313" key="3">
    <source>
        <dbReference type="Proteomes" id="UP001595607"/>
    </source>
</evidence>
<organism evidence="2 3">
    <name type="scientific">Parvularcula lutaonensis</name>
    <dbReference type="NCBI Taxonomy" id="491923"/>
    <lineage>
        <taxon>Bacteria</taxon>
        <taxon>Pseudomonadati</taxon>
        <taxon>Pseudomonadota</taxon>
        <taxon>Alphaproteobacteria</taxon>
        <taxon>Parvularculales</taxon>
        <taxon>Parvularculaceae</taxon>
        <taxon>Parvularcula</taxon>
    </lineage>
</organism>
<dbReference type="Proteomes" id="UP001595607">
    <property type="component" value="Unassembled WGS sequence"/>
</dbReference>
<proteinExistence type="predicted"/>
<evidence type="ECO:0000259" key="1">
    <source>
        <dbReference type="PROSITE" id="PS50987"/>
    </source>
</evidence>
<dbReference type="InterPro" id="IPR011991">
    <property type="entry name" value="ArsR-like_HTH"/>
</dbReference>
<dbReference type="NCBIfam" id="NF033788">
    <property type="entry name" value="HTH_metalloreg"/>
    <property type="match status" value="1"/>
</dbReference>
<comment type="caution">
    <text evidence="2">The sequence shown here is derived from an EMBL/GenBank/DDBJ whole genome shotgun (WGS) entry which is preliminary data.</text>
</comment>
<dbReference type="EMBL" id="JBHRVA010000002">
    <property type="protein sequence ID" value="MFC3302736.1"/>
    <property type="molecule type" value="Genomic_DNA"/>
</dbReference>
<dbReference type="PANTHER" id="PTHR38600">
    <property type="entry name" value="TRANSCRIPTIONAL REGULATORY PROTEIN"/>
    <property type="match status" value="1"/>
</dbReference>
<reference evidence="3" key="1">
    <citation type="journal article" date="2019" name="Int. J. Syst. Evol. Microbiol.">
        <title>The Global Catalogue of Microorganisms (GCM) 10K type strain sequencing project: providing services to taxonomists for standard genome sequencing and annotation.</title>
        <authorList>
            <consortium name="The Broad Institute Genomics Platform"/>
            <consortium name="The Broad Institute Genome Sequencing Center for Infectious Disease"/>
            <person name="Wu L."/>
            <person name="Ma J."/>
        </authorList>
    </citation>
    <scope>NUCLEOTIDE SEQUENCE [LARGE SCALE GENOMIC DNA]</scope>
    <source>
        <strain evidence="3">KCTC 22245</strain>
    </source>
</reference>
<dbReference type="PRINTS" id="PR00778">
    <property type="entry name" value="HTHARSR"/>
</dbReference>
<dbReference type="SMART" id="SM00418">
    <property type="entry name" value="HTH_ARSR"/>
    <property type="match status" value="1"/>
</dbReference>
<dbReference type="InterPro" id="IPR001845">
    <property type="entry name" value="HTH_ArsR_DNA-bd_dom"/>
</dbReference>
<dbReference type="InterPro" id="IPR036390">
    <property type="entry name" value="WH_DNA-bd_sf"/>
</dbReference>
<sequence length="116" mass="12997">MVEQLNDLDATFGALSDPSRRAMLAELTLGERSVSDLAAPLSMSLAGASKHVQVLERAGLVRRRKHGRQQMIALDAARLKRAHDWLDKYRVFWSSAHYALEQALKEEKSDEHGRSA</sequence>
<dbReference type="RefSeq" id="WP_189571407.1">
    <property type="nucleotide sequence ID" value="NZ_BMXU01000001.1"/>
</dbReference>
<evidence type="ECO:0000313" key="2">
    <source>
        <dbReference type="EMBL" id="MFC3302736.1"/>
    </source>
</evidence>
<dbReference type="Gene3D" id="1.10.10.10">
    <property type="entry name" value="Winged helix-like DNA-binding domain superfamily/Winged helix DNA-binding domain"/>
    <property type="match status" value="1"/>
</dbReference>
<keyword evidence="3" id="KW-1185">Reference proteome</keyword>
<dbReference type="CDD" id="cd00090">
    <property type="entry name" value="HTH_ARSR"/>
    <property type="match status" value="1"/>
</dbReference>
<feature type="domain" description="HTH arsR-type" evidence="1">
    <location>
        <begin position="1"/>
        <end position="94"/>
    </location>
</feature>
<protein>
    <submittedName>
        <fullName evidence="2">ArsR/SmtB family transcription factor</fullName>
    </submittedName>
</protein>
<gene>
    <name evidence="2" type="ORF">ACFONP_08325</name>
</gene>
<dbReference type="PROSITE" id="PS50987">
    <property type="entry name" value="HTH_ARSR_2"/>
    <property type="match status" value="1"/>
</dbReference>
<dbReference type="PANTHER" id="PTHR38600:SF2">
    <property type="entry name" value="SLL0088 PROTEIN"/>
    <property type="match status" value="1"/>
</dbReference>
<dbReference type="SUPFAM" id="SSF46785">
    <property type="entry name" value="Winged helix' DNA-binding domain"/>
    <property type="match status" value="1"/>
</dbReference>
<dbReference type="Pfam" id="PF12840">
    <property type="entry name" value="HTH_20"/>
    <property type="match status" value="1"/>
</dbReference>